<dbReference type="Proteomes" id="UP000749559">
    <property type="component" value="Unassembled WGS sequence"/>
</dbReference>
<evidence type="ECO:0000313" key="1">
    <source>
        <dbReference type="EMBL" id="CAH1775101.1"/>
    </source>
</evidence>
<dbReference type="AlphaFoldDB" id="A0A8S4N451"/>
<gene>
    <name evidence="1" type="ORF">OFUS_LOCUS2449</name>
</gene>
<comment type="caution">
    <text evidence="1">The sequence shown here is derived from an EMBL/GenBank/DDBJ whole genome shotgun (WGS) entry which is preliminary data.</text>
</comment>
<name>A0A8S4N451_OWEFU</name>
<organism evidence="1 2">
    <name type="scientific">Owenia fusiformis</name>
    <name type="common">Polychaete worm</name>
    <dbReference type="NCBI Taxonomy" id="6347"/>
    <lineage>
        <taxon>Eukaryota</taxon>
        <taxon>Metazoa</taxon>
        <taxon>Spiralia</taxon>
        <taxon>Lophotrochozoa</taxon>
        <taxon>Annelida</taxon>
        <taxon>Polychaeta</taxon>
        <taxon>Sedentaria</taxon>
        <taxon>Canalipalpata</taxon>
        <taxon>Sabellida</taxon>
        <taxon>Oweniida</taxon>
        <taxon>Oweniidae</taxon>
        <taxon>Owenia</taxon>
    </lineage>
</organism>
<reference evidence="1" key="1">
    <citation type="submission" date="2022-03" db="EMBL/GenBank/DDBJ databases">
        <authorList>
            <person name="Martin C."/>
        </authorList>
    </citation>
    <scope>NUCLEOTIDE SEQUENCE</scope>
</reference>
<sequence length="257" mass="28535">MPAAPPKTPCRHEVRTPSEGVTLQKTVFIGYTDVLAAGSRALLGIDTKQMKIEYDELNIPDLNNLQPAVTRGIEPDPTEKDFLHLQILNHKYEQCSLVIVNTVVPADKCHVVANKIMDMCSRGGTERIFLLSAVPVNLPKSLSSRASNPLFENCRFCEPATMYESLPITTLIHDHFLNTMLQLINVEGIPTSVLIIPATRGRGGRASKEDGSAQAIALFHDTMHRLMRFSFSLDISLSLVYNQLDSNTKENRAMIYA</sequence>
<keyword evidence="2" id="KW-1185">Reference proteome</keyword>
<dbReference type="OrthoDB" id="9989228at2759"/>
<evidence type="ECO:0000313" key="2">
    <source>
        <dbReference type="Proteomes" id="UP000749559"/>
    </source>
</evidence>
<proteinExistence type="predicted"/>
<accession>A0A8S4N451</accession>
<protein>
    <submittedName>
        <fullName evidence="1">Uncharacterized protein</fullName>
    </submittedName>
</protein>
<dbReference type="EMBL" id="CAIIXF020000001">
    <property type="protein sequence ID" value="CAH1775101.1"/>
    <property type="molecule type" value="Genomic_DNA"/>
</dbReference>